<sequence length="154" mass="15570">MKHLCFRLVVGALLGTVGLAATAQSAGAAAGPQTPGVLCGPGFRVVDSDPIRRTDTGQVIGKVHLLFDEVTGQACGVTVKSAYLGAVTRAGVYLSPEGAQSVASDGPRLVYAGPVRAPARGRCVLWGGLLADPAGTVFLHERANAAVGGIVTCF</sequence>
<accession>A0A8J3WPY0</accession>
<keyword evidence="3" id="KW-1185">Reference proteome</keyword>
<evidence type="ECO:0000313" key="2">
    <source>
        <dbReference type="EMBL" id="GIH97445.1"/>
    </source>
</evidence>
<reference evidence="2 3" key="1">
    <citation type="submission" date="2021-01" db="EMBL/GenBank/DDBJ databases">
        <title>Whole genome shotgun sequence of Planobispora siamensis NBRC 107568.</title>
        <authorList>
            <person name="Komaki H."/>
            <person name="Tamura T."/>
        </authorList>
    </citation>
    <scope>NUCLEOTIDE SEQUENCE [LARGE SCALE GENOMIC DNA]</scope>
    <source>
        <strain evidence="2 3">NBRC 107568</strain>
    </source>
</reference>
<proteinExistence type="predicted"/>
<dbReference type="RefSeq" id="WP_204069449.1">
    <property type="nucleotide sequence ID" value="NZ_BOOJ01000084.1"/>
</dbReference>
<keyword evidence="1" id="KW-0732">Signal</keyword>
<dbReference type="AlphaFoldDB" id="A0A8J3WPY0"/>
<name>A0A8J3WPY0_9ACTN</name>
<evidence type="ECO:0000256" key="1">
    <source>
        <dbReference type="SAM" id="SignalP"/>
    </source>
</evidence>
<evidence type="ECO:0000313" key="3">
    <source>
        <dbReference type="Proteomes" id="UP000619788"/>
    </source>
</evidence>
<protein>
    <submittedName>
        <fullName evidence="2">Uncharacterized protein</fullName>
    </submittedName>
</protein>
<feature type="chain" id="PRO_5039400313" evidence="1">
    <location>
        <begin position="24"/>
        <end position="154"/>
    </location>
</feature>
<comment type="caution">
    <text evidence="2">The sequence shown here is derived from an EMBL/GenBank/DDBJ whole genome shotgun (WGS) entry which is preliminary data.</text>
</comment>
<dbReference type="EMBL" id="BOOJ01000084">
    <property type="protein sequence ID" value="GIH97445.1"/>
    <property type="molecule type" value="Genomic_DNA"/>
</dbReference>
<gene>
    <name evidence="2" type="ORF">Psi01_80750</name>
</gene>
<organism evidence="2 3">
    <name type="scientific">Planobispora siamensis</name>
    <dbReference type="NCBI Taxonomy" id="936338"/>
    <lineage>
        <taxon>Bacteria</taxon>
        <taxon>Bacillati</taxon>
        <taxon>Actinomycetota</taxon>
        <taxon>Actinomycetes</taxon>
        <taxon>Streptosporangiales</taxon>
        <taxon>Streptosporangiaceae</taxon>
        <taxon>Planobispora</taxon>
    </lineage>
</organism>
<dbReference type="Proteomes" id="UP000619788">
    <property type="component" value="Unassembled WGS sequence"/>
</dbReference>
<feature type="signal peptide" evidence="1">
    <location>
        <begin position="1"/>
        <end position="23"/>
    </location>
</feature>